<dbReference type="GO" id="GO:0005938">
    <property type="term" value="C:cell cortex"/>
    <property type="evidence" value="ECO:0007669"/>
    <property type="project" value="UniProtKB-ARBA"/>
</dbReference>
<dbReference type="InterPro" id="IPR043024">
    <property type="entry name" value="KA1_sf_fungal"/>
</dbReference>
<feature type="compositionally biased region" description="Polar residues" evidence="11">
    <location>
        <begin position="705"/>
        <end position="729"/>
    </location>
</feature>
<evidence type="ECO:0000313" key="14">
    <source>
        <dbReference type="Proteomes" id="UP000799291"/>
    </source>
</evidence>
<feature type="compositionally biased region" description="Basic and acidic residues" evidence="11">
    <location>
        <begin position="87"/>
        <end position="97"/>
    </location>
</feature>
<evidence type="ECO:0000259" key="12">
    <source>
        <dbReference type="PROSITE" id="PS50011"/>
    </source>
</evidence>
<gene>
    <name evidence="13" type="ORF">K458DRAFT_462493</name>
</gene>
<evidence type="ECO:0000256" key="2">
    <source>
        <dbReference type="ARBA" id="ARBA00012513"/>
    </source>
</evidence>
<dbReference type="PANTHER" id="PTHR24346:SF110">
    <property type="entry name" value="NON-SPECIFIC SERINE_THREONINE PROTEIN KINASE"/>
    <property type="match status" value="1"/>
</dbReference>
<comment type="catalytic activity">
    <reaction evidence="10">
        <text>L-seryl-[protein] + ATP = O-phospho-L-seryl-[protein] + ADP + H(+)</text>
        <dbReference type="Rhea" id="RHEA:17989"/>
        <dbReference type="Rhea" id="RHEA-COMP:9863"/>
        <dbReference type="Rhea" id="RHEA-COMP:11604"/>
        <dbReference type="ChEBI" id="CHEBI:15378"/>
        <dbReference type="ChEBI" id="CHEBI:29999"/>
        <dbReference type="ChEBI" id="CHEBI:30616"/>
        <dbReference type="ChEBI" id="CHEBI:83421"/>
        <dbReference type="ChEBI" id="CHEBI:456216"/>
        <dbReference type="EC" id="2.7.11.1"/>
    </reaction>
</comment>
<name>A0A6G1JGY1_9PLEO</name>
<feature type="region of interest" description="Disordered" evidence="11">
    <location>
        <begin position="1"/>
        <end position="119"/>
    </location>
</feature>
<feature type="compositionally biased region" description="Basic and acidic residues" evidence="11">
    <location>
        <begin position="941"/>
        <end position="950"/>
    </location>
</feature>
<feature type="compositionally biased region" description="Polar residues" evidence="11">
    <location>
        <begin position="682"/>
        <end position="693"/>
    </location>
</feature>
<keyword evidence="3" id="KW-0723">Serine/threonine-protein kinase</keyword>
<dbReference type="Pfam" id="PF00069">
    <property type="entry name" value="Pkinase"/>
    <property type="match status" value="1"/>
</dbReference>
<dbReference type="FunFam" id="1.10.510.10:FF:000571">
    <property type="entry name" value="Maternal embryonic leucine zipper kinase"/>
    <property type="match status" value="1"/>
</dbReference>
<dbReference type="PANTHER" id="PTHR24346">
    <property type="entry name" value="MAP/MICROTUBULE AFFINITY-REGULATING KINASE"/>
    <property type="match status" value="1"/>
</dbReference>
<reference evidence="13" key="1">
    <citation type="journal article" date="2020" name="Stud. Mycol.">
        <title>101 Dothideomycetes genomes: a test case for predicting lifestyles and emergence of pathogens.</title>
        <authorList>
            <person name="Haridas S."/>
            <person name="Albert R."/>
            <person name="Binder M."/>
            <person name="Bloem J."/>
            <person name="Labutti K."/>
            <person name="Salamov A."/>
            <person name="Andreopoulos B."/>
            <person name="Baker S."/>
            <person name="Barry K."/>
            <person name="Bills G."/>
            <person name="Bluhm B."/>
            <person name="Cannon C."/>
            <person name="Castanera R."/>
            <person name="Culley D."/>
            <person name="Daum C."/>
            <person name="Ezra D."/>
            <person name="Gonzalez J."/>
            <person name="Henrissat B."/>
            <person name="Kuo A."/>
            <person name="Liang C."/>
            <person name="Lipzen A."/>
            <person name="Lutzoni F."/>
            <person name="Magnuson J."/>
            <person name="Mondo S."/>
            <person name="Nolan M."/>
            <person name="Ohm R."/>
            <person name="Pangilinan J."/>
            <person name="Park H.-J."/>
            <person name="Ramirez L."/>
            <person name="Alfaro M."/>
            <person name="Sun H."/>
            <person name="Tritt A."/>
            <person name="Yoshinaga Y."/>
            <person name="Zwiers L.-H."/>
            <person name="Turgeon B."/>
            <person name="Goodwin S."/>
            <person name="Spatafora J."/>
            <person name="Crous P."/>
            <person name="Grigoriev I."/>
        </authorList>
    </citation>
    <scope>NUCLEOTIDE SEQUENCE</scope>
    <source>
        <strain evidence="13">CBS 122367</strain>
    </source>
</reference>
<sequence>MESSSHGRPPTRRRRALEDATLRANEDHRSHSPRHGDKLSPQVVPTSSPKPLPHNESLVPNGTLAVRHPQPSPSPQHKRVSAVIGECRPRDPKRDSEVSNASTNASTGGRRKTHIGPWQLGKTIGKGGCSRVRLVRHTVTGQYGAAKIIAKATADKVRALSLANLANSAEHDPTLFPGGRVIPFGLEREICIMKLLDHRNIVHLYDIWENRNELYLIMECVGGGELFTYMSEHGALREIETVHIFRQIIAALYYCHRMGIHHRDLKPENILLDRETLDIKLVDFGMAALQPQGKKLTTPCGSPHYAAPEVIAMRPYDGGKADIWSCGVVLFVMLTGAPPFNYSGDDDHLKHLFRAISKADYVMPDGLSKEARHLIKKILNPKPQDRISIEKIWDHPFLHKYDKELNNIGGNGSLEEWAGPELELKEWQKLSPTTVDREILRYMRTLWHSEQEEVLIRRLVSNQLNMEKYFYSALQKYQHDQLENYVPSPHHPISYSNSDYHHNGRFDPTGADLLELPSQKQKHKRSQSGYSILHDEHLYSKHSFYAPPSEASYDPFRASRDPIIPSKENQRNVTVHRGPSSGSRKLRPATALGHRTGSSLRHPFTVAANGVSPIRLYVTVFPGELTLAEQSACCWPLPKIARKAPSCLKVRKPESPNKYINSEARKVSTELEKVMDEAFNRSSMGSSVRTSNAEMHKDAPEYDTPPTSFSNRDSGGTTLATPNDKSAYQNRPLPPTPNETPHTFLQRKIAETRAEMVHKYANVGDHSEHVSLVLDKLDRLMIPPTHGGIRVCSAPAKSPEQPGPLHVIPEEVKPDDEERFEPYGSHYRAVTDPIRPGLQGRRALTDQNTIRLVDRSPSRIAPAPLNIRKKSGASTLTRSGGDVASVPWPGPTKPSATSPQSSQKEPPTGRTNQLVSQPVAPDVTETRELTIKKKKSSWFRRNLDEKDRPQETQPKPVPSRLQIPDKWHGLDDRIKNDPLRATGPSPDVSKYPTKQSDGSNSSEFPIRNCGTALGKSEGGGALKGFFGLFGKKTKDEKSKRALELAGDTLTVPSIDNFSTSSIISGFEAESDAEIPSRPGPPDFQMNWLSRFLHIKPATKILCFEARRGKVRQVLVRQLQIWEQYGVKDVSCNNNVISARVDKFNRKYAPLLFTAWRLDGNVFTLEFEECQHICFLLQFKPVSFVIELFVVLQNGRRAHVCLARFTQTRGAATSFRKTVEHIEQVFRAQGILLEDEEKKAAMCEVLG</sequence>
<keyword evidence="7 13" id="KW-0418">Kinase</keyword>
<dbReference type="Gene3D" id="1.10.510.10">
    <property type="entry name" value="Transferase(Phosphotransferase) domain 1"/>
    <property type="match status" value="1"/>
</dbReference>
<keyword evidence="8" id="KW-0067">ATP-binding</keyword>
<feature type="region of interest" description="Disordered" evidence="11">
    <location>
        <begin position="682"/>
        <end position="741"/>
    </location>
</feature>
<feature type="compositionally biased region" description="Polar residues" evidence="11">
    <location>
        <begin position="894"/>
        <end position="916"/>
    </location>
</feature>
<evidence type="ECO:0000256" key="4">
    <source>
        <dbReference type="ARBA" id="ARBA00022553"/>
    </source>
</evidence>
<feature type="domain" description="Protein kinase" evidence="12">
    <location>
        <begin position="118"/>
        <end position="398"/>
    </location>
</feature>
<evidence type="ECO:0000256" key="1">
    <source>
        <dbReference type="ARBA" id="ARBA00010791"/>
    </source>
</evidence>
<evidence type="ECO:0000256" key="5">
    <source>
        <dbReference type="ARBA" id="ARBA00022679"/>
    </source>
</evidence>
<dbReference type="PROSITE" id="PS00108">
    <property type="entry name" value="PROTEIN_KINASE_ST"/>
    <property type="match status" value="1"/>
</dbReference>
<comment type="similarity">
    <text evidence="1">Belongs to the protein kinase superfamily. CAMK Ser/Thr protein kinase family. NIM1 subfamily.</text>
</comment>
<dbReference type="GO" id="GO:0005524">
    <property type="term" value="F:ATP binding"/>
    <property type="evidence" value="ECO:0007669"/>
    <property type="project" value="UniProtKB-KW"/>
</dbReference>
<dbReference type="AlphaFoldDB" id="A0A6G1JGY1"/>
<dbReference type="EC" id="2.7.11.1" evidence="2"/>
<dbReference type="Proteomes" id="UP000799291">
    <property type="component" value="Unassembled WGS sequence"/>
</dbReference>
<dbReference type="InterPro" id="IPR008271">
    <property type="entry name" value="Ser/Thr_kinase_AS"/>
</dbReference>
<proteinExistence type="inferred from homology"/>
<evidence type="ECO:0000313" key="13">
    <source>
        <dbReference type="EMBL" id="KAF2689480.1"/>
    </source>
</evidence>
<evidence type="ECO:0000256" key="6">
    <source>
        <dbReference type="ARBA" id="ARBA00022741"/>
    </source>
</evidence>
<evidence type="ECO:0000256" key="8">
    <source>
        <dbReference type="ARBA" id="ARBA00022840"/>
    </source>
</evidence>
<dbReference type="InterPro" id="IPR000719">
    <property type="entry name" value="Prot_kinase_dom"/>
</dbReference>
<feature type="region of interest" description="Disordered" evidence="11">
    <location>
        <begin position="940"/>
        <end position="1005"/>
    </location>
</feature>
<dbReference type="OrthoDB" id="504170at2759"/>
<evidence type="ECO:0000256" key="11">
    <source>
        <dbReference type="SAM" id="MobiDB-lite"/>
    </source>
</evidence>
<feature type="compositionally biased region" description="Polar residues" evidence="11">
    <location>
        <begin position="98"/>
        <end position="107"/>
    </location>
</feature>
<dbReference type="InterPro" id="IPR031850">
    <property type="entry name" value="Fungal_KA1_dom"/>
</dbReference>
<dbReference type="Pfam" id="PF16797">
    <property type="entry name" value="Fungal_KA1"/>
    <property type="match status" value="1"/>
</dbReference>
<dbReference type="GO" id="GO:0004674">
    <property type="term" value="F:protein serine/threonine kinase activity"/>
    <property type="evidence" value="ECO:0007669"/>
    <property type="project" value="UniProtKB-KW"/>
</dbReference>
<evidence type="ECO:0000256" key="9">
    <source>
        <dbReference type="ARBA" id="ARBA00047899"/>
    </source>
</evidence>
<dbReference type="EMBL" id="MU005572">
    <property type="protein sequence ID" value="KAF2689480.1"/>
    <property type="molecule type" value="Genomic_DNA"/>
</dbReference>
<comment type="catalytic activity">
    <reaction evidence="9">
        <text>L-threonyl-[protein] + ATP = O-phospho-L-threonyl-[protein] + ADP + H(+)</text>
        <dbReference type="Rhea" id="RHEA:46608"/>
        <dbReference type="Rhea" id="RHEA-COMP:11060"/>
        <dbReference type="Rhea" id="RHEA-COMP:11605"/>
        <dbReference type="ChEBI" id="CHEBI:15378"/>
        <dbReference type="ChEBI" id="CHEBI:30013"/>
        <dbReference type="ChEBI" id="CHEBI:30616"/>
        <dbReference type="ChEBI" id="CHEBI:61977"/>
        <dbReference type="ChEBI" id="CHEBI:456216"/>
        <dbReference type="EC" id="2.7.11.1"/>
    </reaction>
</comment>
<dbReference type="GO" id="GO:0035556">
    <property type="term" value="P:intracellular signal transduction"/>
    <property type="evidence" value="ECO:0007669"/>
    <property type="project" value="TreeGrafter"/>
</dbReference>
<evidence type="ECO:0000256" key="10">
    <source>
        <dbReference type="ARBA" id="ARBA00048679"/>
    </source>
</evidence>
<keyword evidence="6" id="KW-0547">Nucleotide-binding</keyword>
<keyword evidence="4" id="KW-0597">Phosphoprotein</keyword>
<feature type="compositionally biased region" description="Basic and acidic residues" evidence="11">
    <location>
        <begin position="963"/>
        <end position="978"/>
    </location>
</feature>
<feature type="region of interest" description="Disordered" evidence="11">
    <location>
        <begin position="488"/>
        <end position="509"/>
    </location>
</feature>
<dbReference type="SUPFAM" id="SSF56112">
    <property type="entry name" value="Protein kinase-like (PK-like)"/>
    <property type="match status" value="1"/>
</dbReference>
<keyword evidence="14" id="KW-1185">Reference proteome</keyword>
<protein>
    <recommendedName>
        <fullName evidence="2">non-specific serine/threonine protein kinase</fullName>
        <ecNumber evidence="2">2.7.11.1</ecNumber>
    </recommendedName>
</protein>
<accession>A0A6G1JGY1</accession>
<evidence type="ECO:0000256" key="3">
    <source>
        <dbReference type="ARBA" id="ARBA00022527"/>
    </source>
</evidence>
<dbReference type="SMART" id="SM00220">
    <property type="entry name" value="S_TKc"/>
    <property type="match status" value="1"/>
</dbReference>
<organism evidence="13 14">
    <name type="scientific">Lentithecium fluviatile CBS 122367</name>
    <dbReference type="NCBI Taxonomy" id="1168545"/>
    <lineage>
        <taxon>Eukaryota</taxon>
        <taxon>Fungi</taxon>
        <taxon>Dikarya</taxon>
        <taxon>Ascomycota</taxon>
        <taxon>Pezizomycotina</taxon>
        <taxon>Dothideomycetes</taxon>
        <taxon>Pleosporomycetidae</taxon>
        <taxon>Pleosporales</taxon>
        <taxon>Massarineae</taxon>
        <taxon>Lentitheciaceae</taxon>
        <taxon>Lentithecium</taxon>
    </lineage>
</organism>
<feature type="compositionally biased region" description="Polar residues" evidence="11">
    <location>
        <begin position="992"/>
        <end position="1003"/>
    </location>
</feature>
<feature type="region of interest" description="Disordered" evidence="11">
    <location>
        <begin position="855"/>
        <end position="928"/>
    </location>
</feature>
<dbReference type="Gene3D" id="3.30.310.220">
    <property type="entry name" value="Fungal kinase associated-1 domain"/>
    <property type="match status" value="2"/>
</dbReference>
<feature type="compositionally biased region" description="Basic and acidic residues" evidence="11">
    <location>
        <begin position="16"/>
        <end position="38"/>
    </location>
</feature>
<dbReference type="InterPro" id="IPR011009">
    <property type="entry name" value="Kinase-like_dom_sf"/>
</dbReference>
<dbReference type="PROSITE" id="PS50011">
    <property type="entry name" value="PROTEIN_KINASE_DOM"/>
    <property type="match status" value="1"/>
</dbReference>
<evidence type="ECO:0000256" key="7">
    <source>
        <dbReference type="ARBA" id="ARBA00022777"/>
    </source>
</evidence>
<keyword evidence="5" id="KW-0808">Transferase</keyword>